<reference evidence="2 3" key="1">
    <citation type="submission" date="2016-03" db="EMBL/GenBank/DDBJ databases">
        <title>Niastella vici sp. nov., isolated from farmland soil.</title>
        <authorList>
            <person name="Chen L."/>
            <person name="Wang D."/>
            <person name="Yang S."/>
            <person name="Wang G."/>
        </authorList>
    </citation>
    <scope>NUCLEOTIDE SEQUENCE [LARGE SCALE GENOMIC DNA]</scope>
    <source>
        <strain evidence="2 3">DJ57</strain>
    </source>
</reference>
<evidence type="ECO:0000256" key="1">
    <source>
        <dbReference type="SAM" id="SignalP"/>
    </source>
</evidence>
<sequence length="273" mass="31557">MSNSRRNAIMAIAFLVNLVPFFVAAQSKHSNRKGEFYFSWGYNTEWYTHSNITVNQPELGNYYTFNHVRGHDHKGWDEGLLSKALTIPQYNYRLGYYFNKKKGLAFEINFDHTKFIFADQDVRVTGKLNGSPKSVDTSIAFNQANGFYYYLNNGANFLLFNIVKRWHLYEDHNENIKIDVMGKAGIGPVIPHVENSLFGQKNDPKFQYGGWNVGVENAIRATFFRYAYVEFAHKIDYARYSHLQVYKGRARQAFGTYELILSLGVTFPTGKKI</sequence>
<feature type="signal peptide" evidence="1">
    <location>
        <begin position="1"/>
        <end position="25"/>
    </location>
</feature>
<dbReference type="EMBL" id="LVYD01000013">
    <property type="protein sequence ID" value="OQP65822.1"/>
    <property type="molecule type" value="Genomic_DNA"/>
</dbReference>
<evidence type="ECO:0000313" key="3">
    <source>
        <dbReference type="Proteomes" id="UP000192796"/>
    </source>
</evidence>
<proteinExistence type="predicted"/>
<evidence type="ECO:0000313" key="2">
    <source>
        <dbReference type="EMBL" id="OQP65822.1"/>
    </source>
</evidence>
<dbReference type="STRING" id="1703345.A3860_14590"/>
<dbReference type="Proteomes" id="UP000192796">
    <property type="component" value="Unassembled WGS sequence"/>
</dbReference>
<protein>
    <recommendedName>
        <fullName evidence="4">Outer membrane protein beta-barrel domain-containing protein</fullName>
    </recommendedName>
</protein>
<gene>
    <name evidence="2" type="ORF">A3860_14590</name>
</gene>
<comment type="caution">
    <text evidence="2">The sequence shown here is derived from an EMBL/GenBank/DDBJ whole genome shotgun (WGS) entry which is preliminary data.</text>
</comment>
<accession>A0A1V9G5I7</accession>
<organism evidence="2 3">
    <name type="scientific">Niastella vici</name>
    <dbReference type="NCBI Taxonomy" id="1703345"/>
    <lineage>
        <taxon>Bacteria</taxon>
        <taxon>Pseudomonadati</taxon>
        <taxon>Bacteroidota</taxon>
        <taxon>Chitinophagia</taxon>
        <taxon>Chitinophagales</taxon>
        <taxon>Chitinophagaceae</taxon>
        <taxon>Niastella</taxon>
    </lineage>
</organism>
<dbReference type="RefSeq" id="WP_081145664.1">
    <property type="nucleotide sequence ID" value="NZ_LVYD01000013.1"/>
</dbReference>
<name>A0A1V9G5I7_9BACT</name>
<dbReference type="OrthoDB" id="8887208at2"/>
<keyword evidence="1" id="KW-0732">Signal</keyword>
<evidence type="ECO:0008006" key="4">
    <source>
        <dbReference type="Google" id="ProtNLM"/>
    </source>
</evidence>
<keyword evidence="3" id="KW-1185">Reference proteome</keyword>
<dbReference type="AlphaFoldDB" id="A0A1V9G5I7"/>
<feature type="chain" id="PRO_5012958101" description="Outer membrane protein beta-barrel domain-containing protein" evidence="1">
    <location>
        <begin position="26"/>
        <end position="273"/>
    </location>
</feature>